<dbReference type="AlphaFoldDB" id="A0A5S9PQH7"/>
<dbReference type="GO" id="GO:0004474">
    <property type="term" value="F:malate synthase activity"/>
    <property type="evidence" value="ECO:0007669"/>
    <property type="project" value="UniProtKB-UniRule"/>
</dbReference>
<feature type="binding site" evidence="10">
    <location>
        <position position="116"/>
    </location>
    <ligand>
        <name>acetyl-CoA</name>
        <dbReference type="ChEBI" id="CHEBI:57288"/>
    </ligand>
</feature>
<dbReference type="InterPro" id="IPR044856">
    <property type="entry name" value="Malate_synth_C_sf"/>
</dbReference>
<dbReference type="Gene3D" id="1.20.1220.12">
    <property type="entry name" value="Malate synthase, domain III"/>
    <property type="match status" value="1"/>
</dbReference>
<evidence type="ECO:0000256" key="4">
    <source>
        <dbReference type="ARBA" id="ARBA00022532"/>
    </source>
</evidence>
<feature type="binding site" evidence="10">
    <location>
        <position position="428"/>
    </location>
    <ligand>
        <name>glyoxylate</name>
        <dbReference type="ChEBI" id="CHEBI:36655"/>
    </ligand>
</feature>
<dbReference type="Proteomes" id="UP000441399">
    <property type="component" value="Unassembled WGS sequence"/>
</dbReference>
<evidence type="ECO:0000256" key="7">
    <source>
        <dbReference type="ARBA" id="ARBA00022842"/>
    </source>
</evidence>
<proteinExistence type="inferred from homology"/>
<dbReference type="Pfam" id="PF20659">
    <property type="entry name" value="MS_C"/>
    <property type="match status" value="1"/>
</dbReference>
<dbReference type="Pfam" id="PF20658">
    <property type="entry name" value="MSG_insertion"/>
    <property type="match status" value="1"/>
</dbReference>
<comment type="similarity">
    <text evidence="10">Belongs to the malate synthase family. GlcB subfamily.</text>
</comment>
<name>A0A5S9PQH7_9GAMM</name>
<feature type="binding site" evidence="10">
    <location>
        <position position="272"/>
    </location>
    <ligand>
        <name>acetyl-CoA</name>
        <dbReference type="ChEBI" id="CHEBI:57288"/>
    </ligand>
</feature>
<evidence type="ECO:0000256" key="10">
    <source>
        <dbReference type="HAMAP-Rule" id="MF_00641"/>
    </source>
</evidence>
<evidence type="ECO:0000256" key="6">
    <source>
        <dbReference type="ARBA" id="ARBA00022723"/>
    </source>
</evidence>
<evidence type="ECO:0000256" key="5">
    <source>
        <dbReference type="ARBA" id="ARBA00022679"/>
    </source>
</evidence>
<feature type="domain" description="Malate synthase N-terminal" evidence="13">
    <location>
        <begin position="18"/>
        <end position="70"/>
    </location>
</feature>
<keyword evidence="7 10" id="KW-0460">Magnesium</keyword>
<evidence type="ECO:0000256" key="1">
    <source>
        <dbReference type="ARBA" id="ARBA00001946"/>
    </source>
</evidence>
<dbReference type="Pfam" id="PF01274">
    <property type="entry name" value="MS_TIM-barrel"/>
    <property type="match status" value="1"/>
</dbReference>
<keyword evidence="4 10" id="KW-0816">Tricarboxylic acid cycle</keyword>
<feature type="binding site" evidence="10">
    <location>
        <position position="309"/>
    </location>
    <ligand>
        <name>acetyl-CoA</name>
        <dbReference type="ChEBI" id="CHEBI:57288"/>
    </ligand>
</feature>
<dbReference type="UniPathway" id="UPA00703">
    <property type="reaction ID" value="UER00720"/>
</dbReference>
<dbReference type="NCBIfam" id="NF002825">
    <property type="entry name" value="PRK02999.1"/>
    <property type="match status" value="1"/>
</dbReference>
<keyword evidence="16" id="KW-0012">Acyltransferase</keyword>
<keyword evidence="8 10" id="KW-0558">Oxidation</keyword>
<evidence type="ECO:0000313" key="17">
    <source>
        <dbReference type="Proteomes" id="UP000441399"/>
    </source>
</evidence>
<evidence type="ECO:0000256" key="8">
    <source>
        <dbReference type="ARBA" id="ARBA00023097"/>
    </source>
</evidence>
<dbReference type="Gene3D" id="3.20.20.360">
    <property type="entry name" value="Malate synthase, domain 3"/>
    <property type="match status" value="2"/>
</dbReference>
<dbReference type="InterPro" id="IPR048355">
    <property type="entry name" value="MS_C"/>
</dbReference>
<dbReference type="InterPro" id="IPR048356">
    <property type="entry name" value="MS_N"/>
</dbReference>
<dbReference type="SUPFAM" id="SSF51645">
    <property type="entry name" value="Malate synthase G"/>
    <property type="match status" value="1"/>
</dbReference>
<evidence type="ECO:0000259" key="15">
    <source>
        <dbReference type="Pfam" id="PF20659"/>
    </source>
</evidence>
<feature type="modified residue" description="Cysteine sulfenic acid (-SOH)" evidence="10">
    <location>
        <position position="614"/>
    </location>
</feature>
<feature type="active site" description="Proton donor" evidence="10 11">
    <location>
        <position position="628"/>
    </location>
</feature>
<feature type="active site" description="Proton acceptor" evidence="10 11">
    <location>
        <position position="336"/>
    </location>
</feature>
<dbReference type="GO" id="GO:0009436">
    <property type="term" value="P:glyoxylate catabolic process"/>
    <property type="evidence" value="ECO:0007669"/>
    <property type="project" value="TreeGrafter"/>
</dbReference>
<comment type="cofactor">
    <cofactor evidence="1 10">
        <name>Mg(2+)</name>
        <dbReference type="ChEBI" id="CHEBI:18420"/>
    </cofactor>
</comment>
<dbReference type="GO" id="GO:0000287">
    <property type="term" value="F:magnesium ion binding"/>
    <property type="evidence" value="ECO:0007669"/>
    <property type="project" value="TreeGrafter"/>
</dbReference>
<dbReference type="Pfam" id="PF20656">
    <property type="entry name" value="MS_N"/>
    <property type="match status" value="1"/>
</dbReference>
<feature type="binding site" evidence="10">
    <location>
        <position position="336"/>
    </location>
    <ligand>
        <name>glyoxylate</name>
        <dbReference type="ChEBI" id="CHEBI:36655"/>
    </ligand>
</feature>
<sequence>MTYIDIHGLKIDEALHRFIINEVMPGVGLSEQQIFQGLSRVVTSLADENHALLNKRAELQGMIDAWHRKRKHDYSMDEYQAFLRTIGYLEADASDFTIETTDVDDEVARIAGPQLVVPVKNARYAINAANARWGSLYDALYGTDAMDNTTTRQNGFDTARAARVVNAAKSRLDEILPLEEGSHHDVNRYYFGNGKLCAVLANGDIANLFDERQYVGYSGEPLHPDELLFRNNGLHIALVFDENHPIGAKDRANICDIVLESAITTIQDCEDSVAAVDANDKIDCYRNWLGLMKGDLSATVDKGDVAIERHLNGDKTYIDAVGNTICAKARSLMFVRNVGLHMFTDMVLTEDGSNAPEGLIDGFITTLIGLHDVKGNSAYRNSDHGSIYIVKPKLHGSQEVDFACRTFDLIESALGLQQHTIKMGLMDEERRTSANLKQCIYAARQRIVFVNTGFLDRTGDEIHTSMEAGAFLPKDAMKKTPWIHAYESRNVDIALACGFRNRAQIGKGMWPKPDQMADMMREKSAHPKAGATCAWVPSPTAATLHALHYHWIDVKDVQRDMLAHPQDDSGLDALLTVPVLRKPLAADAIREEIDNNIQGILGYVSRWIDQGIGCSKVPDIHNVGLMEDRATLRISSQYLCNWLHHGLCTENDIRDAIGRMAKVVDQQNASDTSYLPLLPDIGNIVHRPALHAALELIIYGKDVVNGYTEPTLHRRRRECKSQLIRQAA</sequence>
<comment type="caution">
    <text evidence="10">Lacks conserved residue(s) required for the propagation of feature annotation.</text>
</comment>
<dbReference type="InterPro" id="IPR011076">
    <property type="entry name" value="Malate_synth_sf"/>
</dbReference>
<keyword evidence="3 10" id="KW-0963">Cytoplasm</keyword>
<dbReference type="GO" id="GO:0006097">
    <property type="term" value="P:glyoxylate cycle"/>
    <property type="evidence" value="ECO:0007669"/>
    <property type="project" value="UniProtKB-UniRule"/>
</dbReference>
<evidence type="ECO:0000259" key="13">
    <source>
        <dbReference type="Pfam" id="PF20656"/>
    </source>
</evidence>
<accession>A0A5S9PQH7</accession>
<organism evidence="16 17">
    <name type="scientific">BD1-7 clade bacterium</name>
    <dbReference type="NCBI Taxonomy" id="2029982"/>
    <lineage>
        <taxon>Bacteria</taxon>
        <taxon>Pseudomonadati</taxon>
        <taxon>Pseudomonadota</taxon>
        <taxon>Gammaproteobacteria</taxon>
        <taxon>Cellvibrionales</taxon>
        <taxon>Spongiibacteraceae</taxon>
        <taxon>BD1-7 clade</taxon>
    </lineage>
</organism>
<reference evidence="16 17" key="1">
    <citation type="submission" date="2019-11" db="EMBL/GenBank/DDBJ databases">
        <authorList>
            <person name="Holert J."/>
        </authorList>
    </citation>
    <scope>NUCLEOTIDE SEQUENCE [LARGE SCALE GENOMIC DNA]</scope>
    <source>
        <strain evidence="16">SB11_3</strain>
    </source>
</reference>
<dbReference type="EMBL" id="CACSIO010000012">
    <property type="protein sequence ID" value="CAA0106894.1"/>
    <property type="molecule type" value="Genomic_DNA"/>
</dbReference>
<dbReference type="GO" id="GO:0005829">
    <property type="term" value="C:cytosol"/>
    <property type="evidence" value="ECO:0007669"/>
    <property type="project" value="TreeGrafter"/>
</dbReference>
<dbReference type="InterPro" id="IPR006253">
    <property type="entry name" value="Malate_synthG"/>
</dbReference>
<evidence type="ECO:0000256" key="9">
    <source>
        <dbReference type="ARBA" id="ARBA00047918"/>
    </source>
</evidence>
<evidence type="ECO:0000256" key="3">
    <source>
        <dbReference type="ARBA" id="ARBA00022490"/>
    </source>
</evidence>
<keyword evidence="2 10" id="KW-0329">Glyoxylate bypass</keyword>
<comment type="pathway">
    <text evidence="10">Carbohydrate metabolism; glyoxylate cycle; (S)-malate from isocitrate: step 2/2.</text>
</comment>
<dbReference type="GO" id="GO:0006099">
    <property type="term" value="P:tricarboxylic acid cycle"/>
    <property type="evidence" value="ECO:0007669"/>
    <property type="project" value="UniProtKB-KW"/>
</dbReference>
<feature type="binding site" evidence="10">
    <location>
        <position position="456"/>
    </location>
    <ligand>
        <name>Mg(2+)</name>
        <dbReference type="ChEBI" id="CHEBI:18420"/>
    </ligand>
</feature>
<feature type="binding site" evidence="10">
    <location>
        <position position="428"/>
    </location>
    <ligand>
        <name>Mg(2+)</name>
        <dbReference type="ChEBI" id="CHEBI:18420"/>
    </ligand>
</feature>
<evidence type="ECO:0000256" key="2">
    <source>
        <dbReference type="ARBA" id="ARBA00022435"/>
    </source>
</evidence>
<protein>
    <recommendedName>
        <fullName evidence="10">Malate synthase G</fullName>
        <ecNumber evidence="10">2.3.3.9</ecNumber>
    </recommendedName>
</protein>
<dbReference type="EC" id="2.3.3.9" evidence="10"/>
<feature type="domain" description="Malate synthase C-terminal" evidence="15">
    <location>
        <begin position="589"/>
        <end position="669"/>
    </location>
</feature>
<feature type="domain" description="Malate synthase G alpha-beta insertion" evidence="14">
    <location>
        <begin position="157"/>
        <end position="231"/>
    </location>
</feature>
<comment type="catalytic activity">
    <reaction evidence="9 10">
        <text>glyoxylate + acetyl-CoA + H2O = (S)-malate + CoA + H(+)</text>
        <dbReference type="Rhea" id="RHEA:18181"/>
        <dbReference type="ChEBI" id="CHEBI:15377"/>
        <dbReference type="ChEBI" id="CHEBI:15378"/>
        <dbReference type="ChEBI" id="CHEBI:15589"/>
        <dbReference type="ChEBI" id="CHEBI:36655"/>
        <dbReference type="ChEBI" id="CHEBI:57287"/>
        <dbReference type="ChEBI" id="CHEBI:57288"/>
        <dbReference type="EC" id="2.3.3.9"/>
    </reaction>
</comment>
<evidence type="ECO:0000313" key="16">
    <source>
        <dbReference type="EMBL" id="CAA0106894.1"/>
    </source>
</evidence>
<keyword evidence="6 10" id="KW-0479">Metal-binding</keyword>
<evidence type="ECO:0000259" key="14">
    <source>
        <dbReference type="Pfam" id="PF20658"/>
    </source>
</evidence>
<gene>
    <name evidence="16" type="primary">glcB_1</name>
    <name evidence="10" type="synonym">glcB</name>
    <name evidence="16" type="ORF">OPDIPICF_01121</name>
</gene>
<dbReference type="PANTHER" id="PTHR42739:SF1">
    <property type="entry name" value="MALATE SYNTHASE G"/>
    <property type="match status" value="1"/>
</dbReference>
<comment type="subunit">
    <text evidence="10">Monomer.</text>
</comment>
<comment type="subcellular location">
    <subcellularLocation>
        <location evidence="10">Cytoplasm</location>
    </subcellularLocation>
</comment>
<dbReference type="PANTHER" id="PTHR42739">
    <property type="entry name" value="MALATE SYNTHASE G"/>
    <property type="match status" value="1"/>
</dbReference>
<dbReference type="HAMAP" id="MF_00641">
    <property type="entry name" value="Malate_synth_G"/>
    <property type="match status" value="1"/>
</dbReference>
<dbReference type="InterPro" id="IPR048357">
    <property type="entry name" value="MSG_insertion"/>
</dbReference>
<keyword evidence="17" id="KW-1185">Reference proteome</keyword>
<dbReference type="InterPro" id="IPR046363">
    <property type="entry name" value="MS_N_TIM-barrel_dom"/>
</dbReference>
<feature type="binding site" evidence="10">
    <location>
        <position position="537"/>
    </location>
    <ligand>
        <name>acetyl-CoA</name>
        <dbReference type="ChEBI" id="CHEBI:57288"/>
    </ligand>
</feature>
<feature type="binding site" evidence="10">
    <location>
        <begin position="123"/>
        <end position="124"/>
    </location>
    <ligand>
        <name>acetyl-CoA</name>
        <dbReference type="ChEBI" id="CHEBI:57288"/>
    </ligand>
</feature>
<feature type="binding site" evidence="10">
    <location>
        <begin position="453"/>
        <end position="456"/>
    </location>
    <ligand>
        <name>glyoxylate</name>
        <dbReference type="ChEBI" id="CHEBI:36655"/>
    </ligand>
</feature>
<comment type="function">
    <text evidence="10">Involved in the glycolate utilization. Catalyzes the condensation and subsequent hydrolysis of acetyl-coenzyme A (acetyl-CoA) and glyoxylate to form malate and CoA.</text>
</comment>
<dbReference type="InterPro" id="IPR001465">
    <property type="entry name" value="Malate_synthase_TIM"/>
</dbReference>
<keyword evidence="5 10" id="KW-0808">Transferase</keyword>
<evidence type="ECO:0000256" key="11">
    <source>
        <dbReference type="PIRSR" id="PIRSR601465-50"/>
    </source>
</evidence>
<evidence type="ECO:0000259" key="12">
    <source>
        <dbReference type="Pfam" id="PF01274"/>
    </source>
</evidence>
<dbReference type="OrthoDB" id="9762054at2"/>
<feature type="domain" description="Malate synthase TIM barrel" evidence="12">
    <location>
        <begin position="333"/>
        <end position="568"/>
    </location>
</feature>